<dbReference type="Proteomes" id="UP001595729">
    <property type="component" value="Unassembled WGS sequence"/>
</dbReference>
<protein>
    <submittedName>
        <fullName evidence="2">Lipid asymmetry maintenance protein MlaB</fullName>
    </submittedName>
</protein>
<dbReference type="PANTHER" id="PTHR35849">
    <property type="entry name" value="BLR2341 PROTEIN"/>
    <property type="match status" value="1"/>
</dbReference>
<sequence length="103" mass="10849">MDAQRSLPSELTIYTASELCAQARTWLADNTASGGDAWTLEASAVDQVDAAGVQLLLSLARSLEDRSQALRLAQPSTPLVEACAALGLTDWLSERTADEGVTA</sequence>
<evidence type="ECO:0000313" key="3">
    <source>
        <dbReference type="Proteomes" id="UP001595729"/>
    </source>
</evidence>
<dbReference type="PANTHER" id="PTHR35849:SF2">
    <property type="entry name" value="BLR2341 PROTEIN"/>
    <property type="match status" value="1"/>
</dbReference>
<keyword evidence="3" id="KW-1185">Reference proteome</keyword>
<comment type="caution">
    <text evidence="2">The sequence shown here is derived from an EMBL/GenBank/DDBJ whole genome shotgun (WGS) entry which is preliminary data.</text>
</comment>
<dbReference type="PROSITE" id="PS50801">
    <property type="entry name" value="STAS"/>
    <property type="match status" value="1"/>
</dbReference>
<feature type="domain" description="STAS" evidence="1">
    <location>
        <begin position="7"/>
        <end position="103"/>
    </location>
</feature>
<gene>
    <name evidence="2" type="ORF">ACFOPI_02485</name>
</gene>
<dbReference type="InterPro" id="IPR002645">
    <property type="entry name" value="STAS_dom"/>
</dbReference>
<dbReference type="InterPro" id="IPR052746">
    <property type="entry name" value="MlaB_ABC_Transporter"/>
</dbReference>
<dbReference type="InterPro" id="IPR036513">
    <property type="entry name" value="STAS_dom_sf"/>
</dbReference>
<evidence type="ECO:0000313" key="2">
    <source>
        <dbReference type="EMBL" id="MFC3682442.1"/>
    </source>
</evidence>
<accession>A0ABV7VZ38</accession>
<proteinExistence type="predicted"/>
<dbReference type="SUPFAM" id="SSF52091">
    <property type="entry name" value="SpoIIaa-like"/>
    <property type="match status" value="1"/>
</dbReference>
<organism evidence="2 3">
    <name type="scientific">Hydrogenophaga luteola</name>
    <dbReference type="NCBI Taxonomy" id="1591122"/>
    <lineage>
        <taxon>Bacteria</taxon>
        <taxon>Pseudomonadati</taxon>
        <taxon>Pseudomonadota</taxon>
        <taxon>Betaproteobacteria</taxon>
        <taxon>Burkholderiales</taxon>
        <taxon>Comamonadaceae</taxon>
        <taxon>Hydrogenophaga</taxon>
    </lineage>
</organism>
<dbReference type="Gene3D" id="3.30.750.24">
    <property type="entry name" value="STAS domain"/>
    <property type="match status" value="1"/>
</dbReference>
<reference evidence="3" key="1">
    <citation type="journal article" date="2019" name="Int. J. Syst. Evol. Microbiol.">
        <title>The Global Catalogue of Microorganisms (GCM) 10K type strain sequencing project: providing services to taxonomists for standard genome sequencing and annotation.</title>
        <authorList>
            <consortium name="The Broad Institute Genomics Platform"/>
            <consortium name="The Broad Institute Genome Sequencing Center for Infectious Disease"/>
            <person name="Wu L."/>
            <person name="Ma J."/>
        </authorList>
    </citation>
    <scope>NUCLEOTIDE SEQUENCE [LARGE SCALE GENOMIC DNA]</scope>
    <source>
        <strain evidence="3">KCTC 42501</strain>
    </source>
</reference>
<dbReference type="Pfam" id="PF13466">
    <property type="entry name" value="STAS_2"/>
    <property type="match status" value="1"/>
</dbReference>
<evidence type="ECO:0000259" key="1">
    <source>
        <dbReference type="PROSITE" id="PS50801"/>
    </source>
</evidence>
<dbReference type="InterPro" id="IPR058548">
    <property type="entry name" value="MlaB-like_STAS"/>
</dbReference>
<name>A0ABV7VZ38_9BURK</name>
<dbReference type="EMBL" id="JBHRXX010000001">
    <property type="protein sequence ID" value="MFC3682442.1"/>
    <property type="molecule type" value="Genomic_DNA"/>
</dbReference>
<dbReference type="RefSeq" id="WP_382170391.1">
    <property type="nucleotide sequence ID" value="NZ_JBHRXX010000001.1"/>
</dbReference>